<dbReference type="PANTHER" id="PTHR13483:SF11">
    <property type="entry name" value="ZINC FINGER HIT DOMAIN-CONTAINING PROTEIN 3"/>
    <property type="match status" value="1"/>
</dbReference>
<evidence type="ECO:0000256" key="1">
    <source>
        <dbReference type="ARBA" id="ARBA00022723"/>
    </source>
</evidence>
<dbReference type="SUPFAM" id="SSF144232">
    <property type="entry name" value="HIT/MYND zinc finger-like"/>
    <property type="match status" value="1"/>
</dbReference>
<dbReference type="InterPro" id="IPR051639">
    <property type="entry name" value="BCD1"/>
</dbReference>
<dbReference type="PROSITE" id="PS51083">
    <property type="entry name" value="ZF_HIT"/>
    <property type="match status" value="1"/>
</dbReference>
<keyword evidence="2 4" id="KW-0863">Zinc-finger</keyword>
<evidence type="ECO:0000256" key="2">
    <source>
        <dbReference type="ARBA" id="ARBA00022771"/>
    </source>
</evidence>
<evidence type="ECO:0000256" key="4">
    <source>
        <dbReference type="PROSITE-ProRule" id="PRU00453"/>
    </source>
</evidence>
<evidence type="ECO:0000256" key="3">
    <source>
        <dbReference type="ARBA" id="ARBA00022833"/>
    </source>
</evidence>
<protein>
    <recommendedName>
        <fullName evidence="5">HIT-type domain-containing protein</fullName>
    </recommendedName>
</protein>
<evidence type="ECO:0000313" key="6">
    <source>
        <dbReference type="EMBL" id="CAK9323597.1"/>
    </source>
</evidence>
<sequence>MNRKLLFRVFRFCQKPSGEARRQTPSAFEIKQLKEIEHSMGPRKCQVCNEAPSKYKCPQCLAPYCSLVCFKKHKEVPCVTKPVSAGDQPTAPNGSLVDRPIYVGDQNEILEKLQLEAIASSTEIHNDLNDERLQKLILAIDSSPDPEIELDKAMEDEAFRIFSSKISSIIGSKPQ</sequence>
<dbReference type="InterPro" id="IPR007529">
    <property type="entry name" value="Znf_HIT"/>
</dbReference>
<name>A0ABP0YSV5_9ROSI</name>
<reference evidence="6 7" key="1">
    <citation type="submission" date="2024-03" db="EMBL/GenBank/DDBJ databases">
        <authorList>
            <person name="Gkanogiannis A."/>
            <person name="Becerra Lopez-Lavalle L."/>
        </authorList>
    </citation>
    <scope>NUCLEOTIDE SEQUENCE [LARGE SCALE GENOMIC DNA]</scope>
</reference>
<dbReference type="Pfam" id="PF04438">
    <property type="entry name" value="zf-HIT"/>
    <property type="match status" value="1"/>
</dbReference>
<accession>A0ABP0YSV5</accession>
<proteinExistence type="predicted"/>
<keyword evidence="3" id="KW-0862">Zinc</keyword>
<keyword evidence="7" id="KW-1185">Reference proteome</keyword>
<feature type="domain" description="HIT-type" evidence="5">
    <location>
        <begin position="45"/>
        <end position="78"/>
    </location>
</feature>
<dbReference type="Proteomes" id="UP001642487">
    <property type="component" value="Chromosome 6"/>
</dbReference>
<dbReference type="CDD" id="cd23024">
    <property type="entry name" value="zf-HIT_ZNHIT2-3"/>
    <property type="match status" value="1"/>
</dbReference>
<evidence type="ECO:0000313" key="7">
    <source>
        <dbReference type="Proteomes" id="UP001642487"/>
    </source>
</evidence>
<dbReference type="Gene3D" id="3.30.60.190">
    <property type="match status" value="1"/>
</dbReference>
<organism evidence="6 7">
    <name type="scientific">Citrullus colocynthis</name>
    <name type="common">colocynth</name>
    <dbReference type="NCBI Taxonomy" id="252529"/>
    <lineage>
        <taxon>Eukaryota</taxon>
        <taxon>Viridiplantae</taxon>
        <taxon>Streptophyta</taxon>
        <taxon>Embryophyta</taxon>
        <taxon>Tracheophyta</taxon>
        <taxon>Spermatophyta</taxon>
        <taxon>Magnoliopsida</taxon>
        <taxon>eudicotyledons</taxon>
        <taxon>Gunneridae</taxon>
        <taxon>Pentapetalae</taxon>
        <taxon>rosids</taxon>
        <taxon>fabids</taxon>
        <taxon>Cucurbitales</taxon>
        <taxon>Cucurbitaceae</taxon>
        <taxon>Benincaseae</taxon>
        <taxon>Citrullus</taxon>
    </lineage>
</organism>
<gene>
    <name evidence="6" type="ORF">CITCOLO1_LOCUS15787</name>
</gene>
<keyword evidence="1" id="KW-0479">Metal-binding</keyword>
<dbReference type="PANTHER" id="PTHR13483">
    <property type="entry name" value="BOX C_D SNORNA PROTEIN 1-RELATED"/>
    <property type="match status" value="1"/>
</dbReference>
<evidence type="ECO:0000259" key="5">
    <source>
        <dbReference type="PROSITE" id="PS51083"/>
    </source>
</evidence>
<dbReference type="EMBL" id="OZ021740">
    <property type="protein sequence ID" value="CAK9323597.1"/>
    <property type="molecule type" value="Genomic_DNA"/>
</dbReference>